<accession>A0A7W6GEC3</accession>
<proteinExistence type="inferred from homology"/>
<dbReference type="Pfam" id="PF00106">
    <property type="entry name" value="adh_short"/>
    <property type="match status" value="1"/>
</dbReference>
<dbReference type="PRINTS" id="PR00081">
    <property type="entry name" value="GDHRDH"/>
</dbReference>
<dbReference type="SUPFAM" id="SSF51735">
    <property type="entry name" value="NAD(P)-binding Rossmann-fold domains"/>
    <property type="match status" value="1"/>
</dbReference>
<dbReference type="InterPro" id="IPR057326">
    <property type="entry name" value="KR_dom"/>
</dbReference>
<dbReference type="GO" id="GO:0016491">
    <property type="term" value="F:oxidoreductase activity"/>
    <property type="evidence" value="ECO:0007669"/>
    <property type="project" value="UniProtKB-KW"/>
</dbReference>
<evidence type="ECO:0000256" key="4">
    <source>
        <dbReference type="SAM" id="Phobius"/>
    </source>
</evidence>
<keyword evidence="7" id="KW-1185">Reference proteome</keyword>
<feature type="domain" description="Ketoreductase" evidence="5">
    <location>
        <begin position="7"/>
        <end position="193"/>
    </location>
</feature>
<keyword evidence="4" id="KW-0472">Membrane</keyword>
<dbReference type="InterPro" id="IPR002347">
    <property type="entry name" value="SDR_fam"/>
</dbReference>
<evidence type="ECO:0000256" key="2">
    <source>
        <dbReference type="ARBA" id="ARBA00023002"/>
    </source>
</evidence>
<comment type="similarity">
    <text evidence="1">Belongs to the short-chain dehydrogenases/reductases (SDR) family.</text>
</comment>
<dbReference type="GO" id="GO:0016020">
    <property type="term" value="C:membrane"/>
    <property type="evidence" value="ECO:0007669"/>
    <property type="project" value="TreeGrafter"/>
</dbReference>
<dbReference type="RefSeq" id="WP_183394606.1">
    <property type="nucleotide sequence ID" value="NZ_JACIDR010000002.1"/>
</dbReference>
<feature type="region of interest" description="Disordered" evidence="3">
    <location>
        <begin position="264"/>
        <end position="291"/>
    </location>
</feature>
<organism evidence="6 7">
    <name type="scientific">Hansschlegelia beijingensis</name>
    <dbReference type="NCBI Taxonomy" id="1133344"/>
    <lineage>
        <taxon>Bacteria</taxon>
        <taxon>Pseudomonadati</taxon>
        <taxon>Pseudomonadota</taxon>
        <taxon>Alphaproteobacteria</taxon>
        <taxon>Hyphomicrobiales</taxon>
        <taxon>Methylopilaceae</taxon>
        <taxon>Hansschlegelia</taxon>
    </lineage>
</organism>
<protein>
    <submittedName>
        <fullName evidence="6">NADP-dependent 3-hydroxy acid dehydrogenase YdfG</fullName>
    </submittedName>
</protein>
<dbReference type="AlphaFoldDB" id="A0A7W6GEC3"/>
<comment type="caution">
    <text evidence="6">The sequence shown here is derived from an EMBL/GenBank/DDBJ whole genome shotgun (WGS) entry which is preliminary data.</text>
</comment>
<gene>
    <name evidence="6" type="ORF">GGR24_001378</name>
</gene>
<dbReference type="PANTHER" id="PTHR44196:SF1">
    <property type="entry name" value="DEHYDROGENASE_REDUCTASE SDR FAMILY MEMBER 7B"/>
    <property type="match status" value="1"/>
</dbReference>
<name>A0A7W6GEC3_9HYPH</name>
<evidence type="ECO:0000256" key="1">
    <source>
        <dbReference type="ARBA" id="ARBA00006484"/>
    </source>
</evidence>
<dbReference type="Proteomes" id="UP000528964">
    <property type="component" value="Unassembled WGS sequence"/>
</dbReference>
<dbReference type="EMBL" id="JACIDR010000002">
    <property type="protein sequence ID" value="MBB3972721.1"/>
    <property type="molecule type" value="Genomic_DNA"/>
</dbReference>
<keyword evidence="4" id="KW-1133">Transmembrane helix</keyword>
<keyword evidence="4" id="KW-0812">Transmembrane</keyword>
<dbReference type="SMART" id="SM00822">
    <property type="entry name" value="PKS_KR"/>
    <property type="match status" value="1"/>
</dbReference>
<sequence length="333" mass="35698">MNQGNGPVVVVTGASAGVGRAIAVRFAEAGFRLGLIARDATALEDLREECARRGAHALPIAADVADAPAMFAAAERIEAELGPIRIWINDAMETVFSRFGEMTPEEFRRVTEVTYLGFVHGTMAALRRMRVRDRGTIIQIGSALAYRGIPLQSAYCGAKHAIRGFTESVRSELIHDRSAVRLVMVDLPAVNTPQFGWARAHLEKAPRPMGAPTQPELIAEAVFRAAHGNRSDYWIGWTTALTVLGNAVLPGFMDRYLARAVEGQQSDEPIAPDRRDNLQEPVPGRHRTEGSFSAEATAGAPLMAANAVRVGVVAAGALLFAGLGAAIAAARRR</sequence>
<feature type="transmembrane region" description="Helical" evidence="4">
    <location>
        <begin position="310"/>
        <end position="330"/>
    </location>
</feature>
<dbReference type="InterPro" id="IPR036291">
    <property type="entry name" value="NAD(P)-bd_dom_sf"/>
</dbReference>
<dbReference type="Gene3D" id="3.40.50.720">
    <property type="entry name" value="NAD(P)-binding Rossmann-like Domain"/>
    <property type="match status" value="1"/>
</dbReference>
<evidence type="ECO:0000256" key="3">
    <source>
        <dbReference type="SAM" id="MobiDB-lite"/>
    </source>
</evidence>
<evidence type="ECO:0000259" key="5">
    <source>
        <dbReference type="SMART" id="SM00822"/>
    </source>
</evidence>
<dbReference type="InterPro" id="IPR020904">
    <property type="entry name" value="Sc_DH/Rdtase_CS"/>
</dbReference>
<dbReference type="NCBIfam" id="NF005495">
    <property type="entry name" value="PRK07109.1"/>
    <property type="match status" value="1"/>
</dbReference>
<reference evidence="6 7" key="1">
    <citation type="submission" date="2020-08" db="EMBL/GenBank/DDBJ databases">
        <title>Genomic Encyclopedia of Type Strains, Phase IV (KMG-IV): sequencing the most valuable type-strain genomes for metagenomic binning, comparative biology and taxonomic classification.</title>
        <authorList>
            <person name="Goeker M."/>
        </authorList>
    </citation>
    <scope>NUCLEOTIDE SEQUENCE [LARGE SCALE GENOMIC DNA]</scope>
    <source>
        <strain evidence="6 7">DSM 25481</strain>
    </source>
</reference>
<evidence type="ECO:0000313" key="6">
    <source>
        <dbReference type="EMBL" id="MBB3972721.1"/>
    </source>
</evidence>
<keyword evidence="2" id="KW-0560">Oxidoreductase</keyword>
<evidence type="ECO:0000313" key="7">
    <source>
        <dbReference type="Proteomes" id="UP000528964"/>
    </source>
</evidence>
<dbReference type="PROSITE" id="PS00061">
    <property type="entry name" value="ADH_SHORT"/>
    <property type="match status" value="1"/>
</dbReference>
<dbReference type="PANTHER" id="PTHR44196">
    <property type="entry name" value="DEHYDROGENASE/REDUCTASE SDR FAMILY MEMBER 7B"/>
    <property type="match status" value="1"/>
</dbReference>